<accession>A0A6S7LDM3</accession>
<dbReference type="Proteomes" id="UP001152795">
    <property type="component" value="Unassembled WGS sequence"/>
</dbReference>
<evidence type="ECO:0000313" key="1">
    <source>
        <dbReference type="EMBL" id="CAB4030629.1"/>
    </source>
</evidence>
<comment type="caution">
    <text evidence="1">The sequence shown here is derived from an EMBL/GenBank/DDBJ whole genome shotgun (WGS) entry which is preliminary data.</text>
</comment>
<gene>
    <name evidence="1" type="ORF">PACLA_8A014292</name>
</gene>
<organism evidence="1 2">
    <name type="scientific">Paramuricea clavata</name>
    <name type="common">Red gorgonian</name>
    <name type="synonym">Violescent sea-whip</name>
    <dbReference type="NCBI Taxonomy" id="317549"/>
    <lineage>
        <taxon>Eukaryota</taxon>
        <taxon>Metazoa</taxon>
        <taxon>Cnidaria</taxon>
        <taxon>Anthozoa</taxon>
        <taxon>Octocorallia</taxon>
        <taxon>Malacalcyonacea</taxon>
        <taxon>Plexauridae</taxon>
        <taxon>Paramuricea</taxon>
    </lineage>
</organism>
<evidence type="ECO:0000313" key="2">
    <source>
        <dbReference type="Proteomes" id="UP001152795"/>
    </source>
</evidence>
<reference evidence="1" key="1">
    <citation type="submission" date="2020-04" db="EMBL/GenBank/DDBJ databases">
        <authorList>
            <person name="Alioto T."/>
            <person name="Alioto T."/>
            <person name="Gomez Garrido J."/>
        </authorList>
    </citation>
    <scope>NUCLEOTIDE SEQUENCE</scope>
    <source>
        <strain evidence="1">A484AB</strain>
    </source>
</reference>
<dbReference type="AlphaFoldDB" id="A0A6S7LDM3"/>
<feature type="non-terminal residue" evidence="1">
    <location>
        <position position="1"/>
    </location>
</feature>
<keyword evidence="2" id="KW-1185">Reference proteome</keyword>
<proteinExistence type="predicted"/>
<protein>
    <submittedName>
        <fullName evidence="1">Uncharacterized protein</fullName>
    </submittedName>
</protein>
<dbReference type="EMBL" id="CACRXK020017015">
    <property type="protein sequence ID" value="CAB4030629.1"/>
    <property type="molecule type" value="Genomic_DNA"/>
</dbReference>
<sequence length="64" mass="7480">TTRVSAVLPRNQLETVFCPSPSTKQAHFYIGRSELQRYEGLSREHSTRKFHVRDELEPINHNTN</sequence>
<name>A0A6S7LDM3_PARCT</name>